<dbReference type="EMBL" id="JBHUOM010000023">
    <property type="protein sequence ID" value="MFD2937065.1"/>
    <property type="molecule type" value="Genomic_DNA"/>
</dbReference>
<name>A0ABW6ANU7_9BACT</name>
<evidence type="ECO:0000313" key="5">
    <source>
        <dbReference type="EMBL" id="MFD2937065.1"/>
    </source>
</evidence>
<evidence type="ECO:0000256" key="1">
    <source>
        <dbReference type="ARBA" id="ARBA00008857"/>
    </source>
</evidence>
<dbReference type="Gene3D" id="1.10.150.130">
    <property type="match status" value="1"/>
</dbReference>
<keyword evidence="3" id="KW-0233">DNA recombination</keyword>
<dbReference type="Gene3D" id="1.10.443.10">
    <property type="entry name" value="Intergrase catalytic core"/>
    <property type="match status" value="1"/>
</dbReference>
<keyword evidence="6" id="KW-1185">Reference proteome</keyword>
<evidence type="ECO:0000256" key="2">
    <source>
        <dbReference type="ARBA" id="ARBA00023125"/>
    </source>
</evidence>
<organism evidence="5 6">
    <name type="scientific">Spirosoma flavum</name>
    <dbReference type="NCBI Taxonomy" id="2048557"/>
    <lineage>
        <taxon>Bacteria</taxon>
        <taxon>Pseudomonadati</taxon>
        <taxon>Bacteroidota</taxon>
        <taxon>Cytophagia</taxon>
        <taxon>Cytophagales</taxon>
        <taxon>Cytophagaceae</taxon>
        <taxon>Spirosoma</taxon>
    </lineage>
</organism>
<dbReference type="RefSeq" id="WP_381506492.1">
    <property type="nucleotide sequence ID" value="NZ_JBHUOM010000023.1"/>
</dbReference>
<dbReference type="InterPro" id="IPR025269">
    <property type="entry name" value="SAM-like_dom"/>
</dbReference>
<proteinExistence type="inferred from homology"/>
<dbReference type="SUPFAM" id="SSF56349">
    <property type="entry name" value="DNA breaking-rejoining enzymes"/>
    <property type="match status" value="1"/>
</dbReference>
<feature type="domain" description="Tyr recombinase" evidence="4">
    <location>
        <begin position="215"/>
        <end position="395"/>
    </location>
</feature>
<dbReference type="InterPro" id="IPR011010">
    <property type="entry name" value="DNA_brk_join_enz"/>
</dbReference>
<dbReference type="PANTHER" id="PTHR30349">
    <property type="entry name" value="PHAGE INTEGRASE-RELATED"/>
    <property type="match status" value="1"/>
</dbReference>
<dbReference type="InterPro" id="IPR013762">
    <property type="entry name" value="Integrase-like_cat_sf"/>
</dbReference>
<dbReference type="InterPro" id="IPR002104">
    <property type="entry name" value="Integrase_catalytic"/>
</dbReference>
<dbReference type="Pfam" id="PF13102">
    <property type="entry name" value="Phage_int_SAM_5"/>
    <property type="match status" value="1"/>
</dbReference>
<reference evidence="6" key="1">
    <citation type="journal article" date="2019" name="Int. J. Syst. Evol. Microbiol.">
        <title>The Global Catalogue of Microorganisms (GCM) 10K type strain sequencing project: providing services to taxonomists for standard genome sequencing and annotation.</title>
        <authorList>
            <consortium name="The Broad Institute Genomics Platform"/>
            <consortium name="The Broad Institute Genome Sequencing Center for Infectious Disease"/>
            <person name="Wu L."/>
            <person name="Ma J."/>
        </authorList>
    </citation>
    <scope>NUCLEOTIDE SEQUENCE [LARGE SCALE GENOMIC DNA]</scope>
    <source>
        <strain evidence="6">KCTC 52490</strain>
    </source>
</reference>
<accession>A0ABW6ANU7</accession>
<dbReference type="Proteomes" id="UP001597512">
    <property type="component" value="Unassembled WGS sequence"/>
</dbReference>
<evidence type="ECO:0000313" key="6">
    <source>
        <dbReference type="Proteomes" id="UP001597512"/>
    </source>
</evidence>
<dbReference type="Pfam" id="PF17293">
    <property type="entry name" value="Arm-DNA-bind_5"/>
    <property type="match status" value="1"/>
</dbReference>
<dbReference type="InterPro" id="IPR010998">
    <property type="entry name" value="Integrase_recombinase_N"/>
</dbReference>
<dbReference type="PANTHER" id="PTHR30349:SF64">
    <property type="entry name" value="PROPHAGE INTEGRASE INTD-RELATED"/>
    <property type="match status" value="1"/>
</dbReference>
<dbReference type="PROSITE" id="PS51898">
    <property type="entry name" value="TYR_RECOMBINASE"/>
    <property type="match status" value="1"/>
</dbReference>
<comment type="similarity">
    <text evidence="1">Belongs to the 'phage' integrase family.</text>
</comment>
<comment type="caution">
    <text evidence="5">The sequence shown here is derived from an EMBL/GenBank/DDBJ whole genome shotgun (WGS) entry which is preliminary data.</text>
</comment>
<sequence>MIIKVRYRVVFNRTGKLDSSGKAGVLIECYQYRVRRYESTGIRISPKEWDKQKSEVKKRPDLNRLIRDNINELEQFELTFSANYGRAFRLADFDLKDSVAPQKEELITFTDFAIKRINLDHAKNKINKTTKNRYERVINLLAESLDVRTVKFSDLTYANIEVFDDFLTIDQDQQRNTAYKHHQVIGKYLTKAIKRKIFPIQDNPYNDFENKQIAVETVVLAPAEIEKIERLTFISANKHLEFYRDSFLLAFYTLLRIGDITQLRNQNLIETDDGLVLDMAAQKTKKINRLKVFAMHPTPDGPSKPEQILRKYWRTDNSRFFERSHPKMNEYVKEIMKLASIKKHVTFHTSRHSGITYLVTIMPTTIVQKLAQHKSIVTTMRYVHIAQQDVYQALDRTNWNQHGESSKTKI</sequence>
<protein>
    <submittedName>
        <fullName evidence="5">Site-specific integrase</fullName>
    </submittedName>
</protein>
<dbReference type="InterPro" id="IPR050090">
    <property type="entry name" value="Tyrosine_recombinase_XerCD"/>
</dbReference>
<evidence type="ECO:0000259" key="4">
    <source>
        <dbReference type="PROSITE" id="PS51898"/>
    </source>
</evidence>
<keyword evidence="2" id="KW-0238">DNA-binding</keyword>
<gene>
    <name evidence="5" type="ORF">ACFS25_25010</name>
</gene>
<dbReference type="InterPro" id="IPR035386">
    <property type="entry name" value="Arm-DNA-bind_5"/>
</dbReference>
<dbReference type="Pfam" id="PF00589">
    <property type="entry name" value="Phage_integrase"/>
    <property type="match status" value="1"/>
</dbReference>
<evidence type="ECO:0000256" key="3">
    <source>
        <dbReference type="ARBA" id="ARBA00023172"/>
    </source>
</evidence>
<dbReference type="CDD" id="cd01185">
    <property type="entry name" value="INTN1_C_like"/>
    <property type="match status" value="1"/>
</dbReference>